<name>A0AAW0CT16_9AGAR</name>
<evidence type="ECO:0000256" key="3">
    <source>
        <dbReference type="ARBA" id="ARBA00022741"/>
    </source>
</evidence>
<protein>
    <submittedName>
        <fullName evidence="11">STE/STE7/MEK1 protein kinase</fullName>
    </submittedName>
</protein>
<evidence type="ECO:0000256" key="4">
    <source>
        <dbReference type="ARBA" id="ARBA00022777"/>
    </source>
</evidence>
<dbReference type="FunFam" id="3.30.200.20:FF:000040">
    <property type="entry name" value="Dual specificity mitogen-activated protein kinase kinase"/>
    <property type="match status" value="1"/>
</dbReference>
<evidence type="ECO:0000256" key="9">
    <source>
        <dbReference type="SAM" id="MobiDB-lite"/>
    </source>
</evidence>
<feature type="region of interest" description="Disordered" evidence="9">
    <location>
        <begin position="329"/>
        <end position="404"/>
    </location>
</feature>
<accession>A0AAW0CT16</accession>
<dbReference type="AlphaFoldDB" id="A0AAW0CT16"/>
<evidence type="ECO:0000313" key="12">
    <source>
        <dbReference type="Proteomes" id="UP001362999"/>
    </source>
</evidence>
<dbReference type="EMBL" id="JAWWNJ010000013">
    <property type="protein sequence ID" value="KAK7041987.1"/>
    <property type="molecule type" value="Genomic_DNA"/>
</dbReference>
<dbReference type="PROSITE" id="PS00107">
    <property type="entry name" value="PROTEIN_KINASE_ATP"/>
    <property type="match status" value="1"/>
</dbReference>
<dbReference type="GO" id="GO:0000165">
    <property type="term" value="P:MAPK cascade"/>
    <property type="evidence" value="ECO:0007669"/>
    <property type="project" value="UniProtKB-ARBA"/>
</dbReference>
<keyword evidence="1 8" id="KW-0723">Serine/threonine-protein kinase</keyword>
<evidence type="ECO:0000256" key="2">
    <source>
        <dbReference type="ARBA" id="ARBA00022679"/>
    </source>
</evidence>
<dbReference type="SMART" id="SM00220">
    <property type="entry name" value="S_TKc"/>
    <property type="match status" value="1"/>
</dbReference>
<evidence type="ECO:0000256" key="8">
    <source>
        <dbReference type="RuleBase" id="RU000304"/>
    </source>
</evidence>
<organism evidence="11 12">
    <name type="scientific">Favolaschia claudopus</name>
    <dbReference type="NCBI Taxonomy" id="2862362"/>
    <lineage>
        <taxon>Eukaryota</taxon>
        <taxon>Fungi</taxon>
        <taxon>Dikarya</taxon>
        <taxon>Basidiomycota</taxon>
        <taxon>Agaricomycotina</taxon>
        <taxon>Agaricomycetes</taxon>
        <taxon>Agaricomycetidae</taxon>
        <taxon>Agaricales</taxon>
        <taxon>Marasmiineae</taxon>
        <taxon>Mycenaceae</taxon>
        <taxon>Favolaschia</taxon>
    </lineage>
</organism>
<sequence>MSIRKKRNFRDLQLPSTSLGPRTADSDSAEPIPTRHAPLGPRKRAPQLHENGITADPFSPDAASIQASLSNTIASLDRKPKYKEFDLKNDTDFTILQELGQGNGGSVMKVQHVPTGTVMAKKIVLIDAKPAERKKIVLELQIMHDCDSQYIVSSYGAYLAEPNICICMEFMDKGSFDGIYKRIGAIDIRVVGKVAVAVLEGLRYLYDVHRIIHRDIKPSNILCNSSGDIKLCDFGVSGELVNSIANTFVGTSIYMSVRLSSPSPSPSYLSFPYSLASLILVCYSTLTRSLCSLPQPERIQGATYSVKSDIWSLGITLIELSVGQFPFSGSFSDSEDNDNDSDLEHDRDSDMPPPPPPKDSSPFTPSSPHSSGNGGDATPNPRDSLQIPSSAARRRRRSKGVSLHGGGMMMSIIELMHQIVNEPSPRLPQGKFGREADEFVNACLEKEVERRGTPRELFDYAWISNSRENGMDMKAWAATF</sequence>
<dbReference type="Gene3D" id="3.30.200.20">
    <property type="entry name" value="Phosphorylase Kinase, domain 1"/>
    <property type="match status" value="1"/>
</dbReference>
<keyword evidence="3 7" id="KW-0547">Nucleotide-binding</keyword>
<dbReference type="InterPro" id="IPR050915">
    <property type="entry name" value="MAP_kinase_kinase"/>
</dbReference>
<comment type="caution">
    <text evidence="11">The sequence shown here is derived from an EMBL/GenBank/DDBJ whole genome shotgun (WGS) entry which is preliminary data.</text>
</comment>
<evidence type="ECO:0000256" key="1">
    <source>
        <dbReference type="ARBA" id="ARBA00022527"/>
    </source>
</evidence>
<dbReference type="PANTHER" id="PTHR47448">
    <property type="entry name" value="DUAL SPECIFICITY MITOGEN-ACTIVATED PROTEIN KINASE KINASE DSOR1-LIKE PROTEIN"/>
    <property type="match status" value="1"/>
</dbReference>
<keyword evidence="5 7" id="KW-0067">ATP-binding</keyword>
<dbReference type="PANTHER" id="PTHR47448:SF1">
    <property type="entry name" value="SERINE_THREONINE-PROTEIN KINASE STE7 HOMOLOG"/>
    <property type="match status" value="1"/>
</dbReference>
<feature type="binding site" evidence="7">
    <location>
        <position position="122"/>
    </location>
    <ligand>
        <name>ATP</name>
        <dbReference type="ChEBI" id="CHEBI:30616"/>
    </ligand>
</feature>
<evidence type="ECO:0000256" key="6">
    <source>
        <dbReference type="ARBA" id="ARBA00038035"/>
    </source>
</evidence>
<dbReference type="Proteomes" id="UP001362999">
    <property type="component" value="Unassembled WGS sequence"/>
</dbReference>
<keyword evidence="4 11" id="KW-0418">Kinase</keyword>
<dbReference type="InterPro" id="IPR008271">
    <property type="entry name" value="Ser/Thr_kinase_AS"/>
</dbReference>
<dbReference type="GO" id="GO:0004674">
    <property type="term" value="F:protein serine/threonine kinase activity"/>
    <property type="evidence" value="ECO:0007669"/>
    <property type="project" value="UniProtKB-KW"/>
</dbReference>
<feature type="domain" description="Protein kinase" evidence="10">
    <location>
        <begin position="93"/>
        <end position="463"/>
    </location>
</feature>
<evidence type="ECO:0000256" key="5">
    <source>
        <dbReference type="ARBA" id="ARBA00022840"/>
    </source>
</evidence>
<dbReference type="Gene3D" id="1.10.510.10">
    <property type="entry name" value="Transferase(Phosphotransferase) domain 1"/>
    <property type="match status" value="1"/>
</dbReference>
<reference evidence="11 12" key="1">
    <citation type="journal article" date="2024" name="J Genomics">
        <title>Draft genome sequencing and assembly of Favolaschia claudopus CIRM-BRFM 2984 isolated from oak limbs.</title>
        <authorList>
            <person name="Navarro D."/>
            <person name="Drula E."/>
            <person name="Chaduli D."/>
            <person name="Cazenave R."/>
            <person name="Ahrendt S."/>
            <person name="Wang J."/>
            <person name="Lipzen A."/>
            <person name="Daum C."/>
            <person name="Barry K."/>
            <person name="Grigoriev I.V."/>
            <person name="Favel A."/>
            <person name="Rosso M.N."/>
            <person name="Martin F."/>
        </authorList>
    </citation>
    <scope>NUCLEOTIDE SEQUENCE [LARGE SCALE GENOMIC DNA]</scope>
    <source>
        <strain evidence="11 12">CIRM-BRFM 2984</strain>
    </source>
</reference>
<dbReference type="SUPFAM" id="SSF56112">
    <property type="entry name" value="Protein kinase-like (PK-like)"/>
    <property type="match status" value="1"/>
</dbReference>
<feature type="compositionally biased region" description="Low complexity" evidence="9">
    <location>
        <begin position="360"/>
        <end position="371"/>
    </location>
</feature>
<dbReference type="GO" id="GO:0005524">
    <property type="term" value="F:ATP binding"/>
    <property type="evidence" value="ECO:0007669"/>
    <property type="project" value="UniProtKB-UniRule"/>
</dbReference>
<gene>
    <name evidence="11" type="ORF">R3P38DRAFT_3260082</name>
</gene>
<dbReference type="PROSITE" id="PS50011">
    <property type="entry name" value="PROTEIN_KINASE_DOM"/>
    <property type="match status" value="1"/>
</dbReference>
<feature type="region of interest" description="Disordered" evidence="9">
    <location>
        <begin position="1"/>
        <end position="60"/>
    </location>
</feature>
<evidence type="ECO:0000256" key="7">
    <source>
        <dbReference type="PROSITE-ProRule" id="PRU10141"/>
    </source>
</evidence>
<evidence type="ECO:0000259" key="10">
    <source>
        <dbReference type="PROSITE" id="PS50011"/>
    </source>
</evidence>
<dbReference type="GO" id="GO:0004712">
    <property type="term" value="F:protein serine/threonine/tyrosine kinase activity"/>
    <property type="evidence" value="ECO:0007669"/>
    <property type="project" value="UniProtKB-ARBA"/>
</dbReference>
<dbReference type="Pfam" id="PF00069">
    <property type="entry name" value="Pkinase"/>
    <property type="match status" value="2"/>
</dbReference>
<dbReference type="InterPro" id="IPR011009">
    <property type="entry name" value="Kinase-like_dom_sf"/>
</dbReference>
<keyword evidence="2" id="KW-0808">Transferase</keyword>
<evidence type="ECO:0000313" key="11">
    <source>
        <dbReference type="EMBL" id="KAK7041987.1"/>
    </source>
</evidence>
<dbReference type="PROSITE" id="PS00108">
    <property type="entry name" value="PROTEIN_KINASE_ST"/>
    <property type="match status" value="1"/>
</dbReference>
<proteinExistence type="inferred from homology"/>
<dbReference type="InterPro" id="IPR017441">
    <property type="entry name" value="Protein_kinase_ATP_BS"/>
</dbReference>
<dbReference type="InterPro" id="IPR000719">
    <property type="entry name" value="Prot_kinase_dom"/>
</dbReference>
<keyword evidence="12" id="KW-1185">Reference proteome</keyword>
<comment type="similarity">
    <text evidence="6">Belongs to the protein kinase superfamily. STE Ser/Thr protein kinase family. MAP kinase kinase subfamily.</text>
</comment>